<organism evidence="3 4">
    <name type="scientific">Gibberella intermedia</name>
    <name type="common">Bulb rot disease fungus</name>
    <name type="synonym">Fusarium proliferatum</name>
    <dbReference type="NCBI Taxonomy" id="948311"/>
    <lineage>
        <taxon>Eukaryota</taxon>
        <taxon>Fungi</taxon>
        <taxon>Dikarya</taxon>
        <taxon>Ascomycota</taxon>
        <taxon>Pezizomycotina</taxon>
        <taxon>Sordariomycetes</taxon>
        <taxon>Hypocreomycetidae</taxon>
        <taxon>Hypocreales</taxon>
        <taxon>Nectriaceae</taxon>
        <taxon>Fusarium</taxon>
        <taxon>Fusarium fujikuroi species complex</taxon>
    </lineage>
</organism>
<keyword evidence="2" id="KW-1133">Transmembrane helix</keyword>
<dbReference type="Proteomes" id="UP000283569">
    <property type="component" value="Unassembled WGS sequence"/>
</dbReference>
<protein>
    <submittedName>
        <fullName evidence="3">Uncharacterized protein</fullName>
    </submittedName>
</protein>
<feature type="transmembrane region" description="Helical" evidence="2">
    <location>
        <begin position="20"/>
        <end position="43"/>
    </location>
</feature>
<accession>A0A420S0L3</accession>
<gene>
    <name evidence="3" type="ORF">BFJ72_g14611</name>
</gene>
<proteinExistence type="predicted"/>
<comment type="caution">
    <text evidence="3">The sequence shown here is derived from an EMBL/GenBank/DDBJ whole genome shotgun (WGS) entry which is preliminary data.</text>
</comment>
<dbReference type="EMBL" id="MRDB01000114">
    <property type="protein sequence ID" value="RKL22806.1"/>
    <property type="molecule type" value="Genomic_DNA"/>
</dbReference>
<sequence length="141" mass="14690">MGNVVVLVEGRAVIGVTPKLLAAAVLALLASLLGNALLARAYLGQRDAATAARASVGEMTQQRDGARDLAAACSDAVDDLRDLADRRKREGDAARTSAAAQARTHEQRADQILAAPPSVPGDACTSAQHRVDNWLQGRAKP</sequence>
<evidence type="ECO:0000256" key="1">
    <source>
        <dbReference type="SAM" id="MobiDB-lite"/>
    </source>
</evidence>
<feature type="region of interest" description="Disordered" evidence="1">
    <location>
        <begin position="87"/>
        <end position="109"/>
    </location>
</feature>
<keyword evidence="2" id="KW-0472">Membrane</keyword>
<evidence type="ECO:0000313" key="4">
    <source>
        <dbReference type="Proteomes" id="UP000283569"/>
    </source>
</evidence>
<evidence type="ECO:0000313" key="3">
    <source>
        <dbReference type="EMBL" id="RKL22806.1"/>
    </source>
</evidence>
<reference evidence="3 4" key="1">
    <citation type="journal article" date="2018" name="Sci. Rep.">
        <title>Characterisation of pathogen-specific regions and novel effector candidates in Fusarium oxysporum f. sp. cepae.</title>
        <authorList>
            <person name="Armitage A.D."/>
            <person name="Taylor A."/>
            <person name="Sobczyk M.K."/>
            <person name="Baxter L."/>
            <person name="Greenfield B.P."/>
            <person name="Bates H.J."/>
            <person name="Wilson F."/>
            <person name="Jackson A.C."/>
            <person name="Ott S."/>
            <person name="Harrison R.J."/>
            <person name="Clarkson J.P."/>
        </authorList>
    </citation>
    <scope>NUCLEOTIDE SEQUENCE [LARGE SCALE GENOMIC DNA]</scope>
    <source>
        <strain evidence="3 4">Fp_A8</strain>
    </source>
</reference>
<name>A0A420S0L3_GIBIN</name>
<keyword evidence="2" id="KW-0812">Transmembrane</keyword>
<evidence type="ECO:0000256" key="2">
    <source>
        <dbReference type="SAM" id="Phobius"/>
    </source>
</evidence>
<dbReference type="AlphaFoldDB" id="A0A420S0L3"/>